<dbReference type="Proteomes" id="UP000238007">
    <property type="component" value="Unassembled WGS sequence"/>
</dbReference>
<keyword evidence="3" id="KW-1185">Reference proteome</keyword>
<organism evidence="2 3">
    <name type="scientific">Yoonia maritima</name>
    <dbReference type="NCBI Taxonomy" id="1435347"/>
    <lineage>
        <taxon>Bacteria</taxon>
        <taxon>Pseudomonadati</taxon>
        <taxon>Pseudomonadota</taxon>
        <taxon>Alphaproteobacteria</taxon>
        <taxon>Rhodobacterales</taxon>
        <taxon>Paracoccaceae</taxon>
        <taxon>Yoonia</taxon>
    </lineage>
</organism>
<dbReference type="RefSeq" id="WP_106357868.1">
    <property type="nucleotide sequence ID" value="NZ_PVTP01000006.1"/>
</dbReference>
<keyword evidence="1" id="KW-0812">Transmembrane</keyword>
<feature type="transmembrane region" description="Helical" evidence="1">
    <location>
        <begin position="159"/>
        <end position="178"/>
    </location>
</feature>
<evidence type="ECO:0000256" key="1">
    <source>
        <dbReference type="SAM" id="Phobius"/>
    </source>
</evidence>
<dbReference type="InterPro" id="IPR011088">
    <property type="entry name" value="Phage_phiNM3_A0EWY4"/>
</dbReference>
<proteinExistence type="predicted"/>
<protein>
    <submittedName>
        <fullName evidence="2">Uncharacterized protein DUF1523</fullName>
    </submittedName>
</protein>
<evidence type="ECO:0000313" key="2">
    <source>
        <dbReference type="EMBL" id="PRY77264.1"/>
    </source>
</evidence>
<gene>
    <name evidence="2" type="ORF">CLV80_106108</name>
</gene>
<name>A0A2T0VYG5_9RHOB</name>
<accession>A0A2T0VYG5</accession>
<dbReference type="EMBL" id="PVTP01000006">
    <property type="protein sequence ID" value="PRY77264.1"/>
    <property type="molecule type" value="Genomic_DNA"/>
</dbReference>
<keyword evidence="1" id="KW-1133">Transmembrane helix</keyword>
<keyword evidence="1" id="KW-0472">Membrane</keyword>
<dbReference type="OrthoDB" id="5354324at2"/>
<reference evidence="2 3" key="1">
    <citation type="submission" date="2018-03" db="EMBL/GenBank/DDBJ databases">
        <title>Genomic Encyclopedia of Archaeal and Bacterial Type Strains, Phase II (KMG-II): from individual species to whole genera.</title>
        <authorList>
            <person name="Goeker M."/>
        </authorList>
    </citation>
    <scope>NUCLEOTIDE SEQUENCE [LARGE SCALE GENOMIC DNA]</scope>
    <source>
        <strain evidence="2 3">DSM 101533</strain>
    </source>
</reference>
<comment type="caution">
    <text evidence="2">The sequence shown here is derived from an EMBL/GenBank/DDBJ whole genome shotgun (WGS) entry which is preliminary data.</text>
</comment>
<dbReference type="Pfam" id="PF07509">
    <property type="entry name" value="DUF1523"/>
    <property type="match status" value="1"/>
</dbReference>
<dbReference type="AlphaFoldDB" id="A0A2T0VYG5"/>
<evidence type="ECO:0000313" key="3">
    <source>
        <dbReference type="Proteomes" id="UP000238007"/>
    </source>
</evidence>
<sequence length="226" mass="26859">MHRIKIAFRVLVFMFGWVILHYALPQHDIVRVVNTYQERQDLNDWTRIFWARPDDQSATIINRDVQFIQTVKKKTYLLGFVPRDTTEVMVYRNEDTGWSWPFYFKFDTASLQTEADDLRSTPEQPKWAVVTHYGWRNEYFSAFPNAVAIRPVDSPNVTIIPWFNIFFFVALMAAIAFIRAMWRQFRERTVDPIMDSAGHRVDEVQADIAESRGRISRWLGTWRSKK</sequence>